<dbReference type="InterPro" id="IPR009000">
    <property type="entry name" value="Transl_B-barrel_sf"/>
</dbReference>
<dbReference type="CDD" id="cd03692">
    <property type="entry name" value="mtIF2_IVc"/>
    <property type="match status" value="1"/>
</dbReference>
<dbReference type="NCBIfam" id="TIGR00487">
    <property type="entry name" value="IF-2"/>
    <property type="match status" value="1"/>
</dbReference>
<dbReference type="CDD" id="cd01887">
    <property type="entry name" value="IF2_eIF5B"/>
    <property type="match status" value="1"/>
</dbReference>
<evidence type="ECO:0000313" key="11">
    <source>
        <dbReference type="EMBL" id="WAS97638.1"/>
    </source>
</evidence>
<dbReference type="InterPro" id="IPR005225">
    <property type="entry name" value="Small_GTP-bd"/>
</dbReference>
<dbReference type="GO" id="GO:0003743">
    <property type="term" value="F:translation initiation factor activity"/>
    <property type="evidence" value="ECO:0007669"/>
    <property type="project" value="UniProtKB-KW"/>
</dbReference>
<gene>
    <name evidence="7 11" type="primary">infB</name>
    <name evidence="11" type="ORF">O0S08_15955</name>
</gene>
<comment type="subcellular location">
    <subcellularLocation>
        <location evidence="7">Cytoplasm</location>
    </subcellularLocation>
</comment>
<dbReference type="EMBL" id="CP114040">
    <property type="protein sequence ID" value="WAS97638.1"/>
    <property type="molecule type" value="Genomic_DNA"/>
</dbReference>
<comment type="similarity">
    <text evidence="1 7 8">Belongs to the TRAFAC class translation factor GTPase superfamily. Classic translation factor GTPase family. IF-2 subfamily.</text>
</comment>
<dbReference type="InterPro" id="IPR036925">
    <property type="entry name" value="TIF_IF2_dom3_sf"/>
</dbReference>
<keyword evidence="7" id="KW-0963">Cytoplasm</keyword>
<dbReference type="RefSeq" id="WP_269040005.1">
    <property type="nucleotide sequence ID" value="NZ_CP114040.1"/>
</dbReference>
<feature type="compositionally biased region" description="Pro residues" evidence="9">
    <location>
        <begin position="200"/>
        <end position="215"/>
    </location>
</feature>
<evidence type="ECO:0000259" key="10">
    <source>
        <dbReference type="PROSITE" id="PS51722"/>
    </source>
</evidence>
<keyword evidence="5 7" id="KW-0648">Protein biosynthesis</keyword>
<proteinExistence type="inferred from homology"/>
<dbReference type="Proteomes" id="UP001164459">
    <property type="component" value="Chromosome"/>
</dbReference>
<feature type="compositionally biased region" description="Basic and acidic residues" evidence="9">
    <location>
        <begin position="54"/>
        <end position="63"/>
    </location>
</feature>
<feature type="region of interest" description="Disordered" evidence="9">
    <location>
        <begin position="48"/>
        <end position="476"/>
    </location>
</feature>
<dbReference type="Pfam" id="PF04760">
    <property type="entry name" value="IF2_N"/>
    <property type="match status" value="2"/>
</dbReference>
<dbReference type="InterPro" id="IPR027417">
    <property type="entry name" value="P-loop_NTPase"/>
</dbReference>
<keyword evidence="12" id="KW-1185">Reference proteome</keyword>
<feature type="compositionally biased region" description="Basic and acidic residues" evidence="9">
    <location>
        <begin position="340"/>
        <end position="368"/>
    </location>
</feature>
<feature type="compositionally biased region" description="Low complexity" evidence="9">
    <location>
        <begin position="370"/>
        <end position="385"/>
    </location>
</feature>
<dbReference type="InterPro" id="IPR015760">
    <property type="entry name" value="TIF_IF2"/>
</dbReference>
<dbReference type="PANTHER" id="PTHR43381:SF5">
    <property type="entry name" value="TR-TYPE G DOMAIN-CONTAINING PROTEIN"/>
    <property type="match status" value="1"/>
</dbReference>
<accession>A0ABY7HET3</accession>
<comment type="function">
    <text evidence="7 8">One of the essential components for the initiation of protein synthesis. Protects formylmethionyl-tRNA from spontaneous hydrolysis and promotes its binding to the 30S ribosomal subunits. Also involved in the hydrolysis of GTP during the formation of the 70S ribosomal complex.</text>
</comment>
<evidence type="ECO:0000256" key="1">
    <source>
        <dbReference type="ARBA" id="ARBA00007733"/>
    </source>
</evidence>
<dbReference type="InterPro" id="IPR053905">
    <property type="entry name" value="EF-G-like_DII"/>
</dbReference>
<dbReference type="SUPFAM" id="SSF52156">
    <property type="entry name" value="Initiation factor IF2/eIF5b, domain 3"/>
    <property type="match status" value="1"/>
</dbReference>
<feature type="compositionally biased region" description="Low complexity" evidence="9">
    <location>
        <begin position="304"/>
        <end position="320"/>
    </location>
</feature>
<reference evidence="11" key="1">
    <citation type="submission" date="2022-11" db="EMBL/GenBank/DDBJ databases">
        <title>Minimal conservation of predation-associated metabolite biosynthetic gene clusters underscores biosynthetic potential of Myxococcota including descriptions for ten novel species: Archangium lansinium sp. nov., Myxococcus landrumus sp. nov., Nannocystis bai.</title>
        <authorList>
            <person name="Ahearne A."/>
            <person name="Stevens C."/>
            <person name="Dowd S."/>
        </authorList>
    </citation>
    <scope>NUCLEOTIDE SEQUENCE</scope>
    <source>
        <strain evidence="11">Fl3</strain>
    </source>
</reference>
<dbReference type="CDD" id="cd03702">
    <property type="entry name" value="IF2_mtIF2_II"/>
    <property type="match status" value="1"/>
</dbReference>
<dbReference type="Gene3D" id="1.10.10.2480">
    <property type="match status" value="1"/>
</dbReference>
<keyword evidence="3 7" id="KW-0396">Initiation factor</keyword>
<dbReference type="PROSITE" id="PS51722">
    <property type="entry name" value="G_TR_2"/>
    <property type="match status" value="1"/>
</dbReference>
<dbReference type="SUPFAM" id="SSF50447">
    <property type="entry name" value="Translation proteins"/>
    <property type="match status" value="2"/>
</dbReference>
<dbReference type="InterPro" id="IPR023115">
    <property type="entry name" value="TIF_IF2_dom3"/>
</dbReference>
<evidence type="ECO:0000313" key="12">
    <source>
        <dbReference type="Proteomes" id="UP001164459"/>
    </source>
</evidence>
<evidence type="ECO:0000256" key="7">
    <source>
        <dbReference type="HAMAP-Rule" id="MF_00100"/>
    </source>
</evidence>
<dbReference type="InterPro" id="IPR044145">
    <property type="entry name" value="IF2_II"/>
</dbReference>
<dbReference type="SUPFAM" id="SSF52540">
    <property type="entry name" value="P-loop containing nucleoside triphosphate hydrolases"/>
    <property type="match status" value="1"/>
</dbReference>
<feature type="compositionally biased region" description="Basic and acidic residues" evidence="9">
    <location>
        <begin position="290"/>
        <end position="303"/>
    </location>
</feature>
<dbReference type="Pfam" id="PF11987">
    <property type="entry name" value="IF-2"/>
    <property type="match status" value="1"/>
</dbReference>
<evidence type="ECO:0000256" key="2">
    <source>
        <dbReference type="ARBA" id="ARBA00020675"/>
    </source>
</evidence>
<dbReference type="Pfam" id="PF22042">
    <property type="entry name" value="EF-G_D2"/>
    <property type="match status" value="1"/>
</dbReference>
<feature type="compositionally biased region" description="Low complexity" evidence="9">
    <location>
        <begin position="438"/>
        <end position="472"/>
    </location>
</feature>
<protein>
    <recommendedName>
        <fullName evidence="2 7">Translation initiation factor IF-2</fullName>
    </recommendedName>
</protein>
<dbReference type="InterPro" id="IPR000795">
    <property type="entry name" value="T_Tr_GTP-bd_dom"/>
</dbReference>
<organism evidence="11 12">
    <name type="scientific">Nannocystis punicea</name>
    <dbReference type="NCBI Taxonomy" id="2995304"/>
    <lineage>
        <taxon>Bacteria</taxon>
        <taxon>Pseudomonadati</taxon>
        <taxon>Myxococcota</taxon>
        <taxon>Polyangia</taxon>
        <taxon>Nannocystales</taxon>
        <taxon>Nannocystaceae</taxon>
        <taxon>Nannocystis</taxon>
    </lineage>
</organism>
<keyword evidence="6 7" id="KW-0342">GTP-binding</keyword>
<name>A0ABY7HET3_9BACT</name>
<feature type="compositionally biased region" description="Pro residues" evidence="9">
    <location>
        <begin position="224"/>
        <end position="270"/>
    </location>
</feature>
<evidence type="ECO:0000256" key="5">
    <source>
        <dbReference type="ARBA" id="ARBA00022917"/>
    </source>
</evidence>
<feature type="domain" description="Tr-type G" evidence="10">
    <location>
        <begin position="651"/>
        <end position="818"/>
    </location>
</feature>
<dbReference type="Gene3D" id="3.40.50.300">
    <property type="entry name" value="P-loop containing nucleotide triphosphate hydrolases"/>
    <property type="match status" value="1"/>
</dbReference>
<feature type="region of interest" description="G-domain" evidence="7">
    <location>
        <begin position="654"/>
        <end position="802"/>
    </location>
</feature>
<dbReference type="Gene3D" id="3.40.50.10050">
    <property type="entry name" value="Translation initiation factor IF- 2, domain 3"/>
    <property type="match status" value="1"/>
</dbReference>
<feature type="binding site" evidence="7">
    <location>
        <begin position="760"/>
        <end position="763"/>
    </location>
    <ligand>
        <name>GTP</name>
        <dbReference type="ChEBI" id="CHEBI:37565"/>
    </ligand>
</feature>
<dbReference type="InterPro" id="IPR000178">
    <property type="entry name" value="TF_IF2_bacterial-like"/>
</dbReference>
<feature type="compositionally biased region" description="Low complexity" evidence="9">
    <location>
        <begin position="271"/>
        <end position="287"/>
    </location>
</feature>
<dbReference type="Pfam" id="PF00009">
    <property type="entry name" value="GTP_EFTU"/>
    <property type="match status" value="1"/>
</dbReference>
<feature type="compositionally biased region" description="Pro residues" evidence="9">
    <location>
        <begin position="92"/>
        <end position="110"/>
    </location>
</feature>
<feature type="region of interest" description="Disordered" evidence="9">
    <location>
        <begin position="518"/>
        <end position="571"/>
    </location>
</feature>
<evidence type="ECO:0000256" key="8">
    <source>
        <dbReference type="RuleBase" id="RU000644"/>
    </source>
</evidence>
<feature type="binding site" evidence="7">
    <location>
        <begin position="660"/>
        <end position="667"/>
    </location>
    <ligand>
        <name>GTP</name>
        <dbReference type="ChEBI" id="CHEBI:37565"/>
    </ligand>
</feature>
<feature type="compositionally biased region" description="Low complexity" evidence="9">
    <location>
        <begin position="125"/>
        <end position="138"/>
    </location>
</feature>
<dbReference type="PANTHER" id="PTHR43381">
    <property type="entry name" value="TRANSLATION INITIATION FACTOR IF-2-RELATED"/>
    <property type="match status" value="1"/>
</dbReference>
<dbReference type="Gene3D" id="2.40.30.10">
    <property type="entry name" value="Translation factors"/>
    <property type="match status" value="2"/>
</dbReference>
<sequence length="1147" mass="122791">MAKIRVYELAKELGKDNKVMENLIRGLGVEIKGVMSTLDDDQAELVRRHIQGGGRREPERNDSRASGPAAVIRRPGRGPRPEEEEAEVATRPAPPVVRPAAQPQPQPQQPAPVIRRPVPPPTSGQPQVRPSAPVVRPSEPSRPPETPWSTPVQSQPREPQREVRATAEPIEVRERPSEAVEVRPSQPVQPPVQPSVQAEPPAPPAPPRPVTPPSEPVVAEPRPEPAPPAPPVEPVVVAPPPPPVAAPQPVTPPAPVPPPQAKPVQPPVPQRPVAQAPVQQQRPAQPVTRHGGESRPEVRRPEQSRPQPQAAAPRAPAPEVGTRIQLPPGTKRLPGGVASRMEDTPRGDVRAESRGEPMRNEPHRRGPDGPRGTPPQGQVGPVGTPLRPGVQTRPGPGKPGAPTQTGTRPLGTQMGQTGPRGQVVQPAPVTGRPGERQGAGPVGRPAPGAPQAQQQPPQQAQPPAAQAEAADAANRRVVRDESGVIVGAAPQRSSPTILGFVQLANRPRPQQVIITDASDSQQRGRATIRKEREERAQQQGRKRKTMVRNVRGRPSAPGARPSTQEMSESKKRIRVDEAIPVADLAHQMGKKATMLLKTLWGMGLRGVTINSSIDAETAELVAAEYGYTVENVAFQEDQYFDEDTEEGAGDARAPVVTIMGHVDHGKTSLLDRIRKATVAEGEAGGITQHIGAYKVSTAKGDVVFLDTPGHEAFSAMRARGAQVTDVVVLVVAADDGIMPTTVEAIKHAREANVPLVVALNKIDKPDANPGRVKQMLMEHSLVGEEYGGDTIICEVSAKTGKGIDHLLEMLAIQSEILDLRATTEGRAIGVVLEARVDKGRGPIATVLVEAGTLRKGDIVVANEFSGKVRGMLDDRGRALEDVGPSTPVEVLGLDGVPSAGDRFNVVESEKAARQLVTHRREVRRRKESARSGPSIADFIQRKKTPTLKIVLRADVQGSAEALKQALLELSTDKVKVEVISSGVGAITQTDVKTASAGEAVIIGFNTKPVGKAGQIADAEKVPVHTFNVIYNALDKTRELMVGLLEPEYRERDQGEAEVRALFPIPKVGVVAGCRVMRGLIQRTSHVRVVRGGTVIHKGRISSLRVVKEDVKEVREGFECGIVIDSFPEVEPGDILQAFEIETIAPTL</sequence>
<feature type="binding site" evidence="7">
    <location>
        <begin position="706"/>
        <end position="710"/>
    </location>
    <ligand>
        <name>GTP</name>
        <dbReference type="ChEBI" id="CHEBI:37565"/>
    </ligand>
</feature>
<evidence type="ECO:0000256" key="4">
    <source>
        <dbReference type="ARBA" id="ARBA00022741"/>
    </source>
</evidence>
<dbReference type="NCBIfam" id="TIGR00231">
    <property type="entry name" value="small_GTP"/>
    <property type="match status" value="1"/>
</dbReference>
<dbReference type="InterPro" id="IPR006847">
    <property type="entry name" value="IF2_N"/>
</dbReference>
<evidence type="ECO:0000256" key="3">
    <source>
        <dbReference type="ARBA" id="ARBA00022540"/>
    </source>
</evidence>
<feature type="compositionally biased region" description="Basic and acidic residues" evidence="9">
    <location>
        <begin position="158"/>
        <end position="181"/>
    </location>
</feature>
<keyword evidence="4 7" id="KW-0547">Nucleotide-binding</keyword>
<evidence type="ECO:0000256" key="6">
    <source>
        <dbReference type="ARBA" id="ARBA00023134"/>
    </source>
</evidence>
<dbReference type="HAMAP" id="MF_00100_B">
    <property type="entry name" value="IF_2_B"/>
    <property type="match status" value="1"/>
</dbReference>
<evidence type="ECO:0000256" key="9">
    <source>
        <dbReference type="SAM" id="MobiDB-lite"/>
    </source>
</evidence>